<dbReference type="OrthoDB" id="5647795at2"/>
<gene>
    <name evidence="1" type="ORF">NIES4072_70210</name>
</gene>
<dbReference type="EMBL" id="BDUD01000002">
    <property type="protein sequence ID" value="GBG23309.1"/>
    <property type="molecule type" value="Genomic_DNA"/>
</dbReference>
<organism evidence="1 2">
    <name type="scientific">Nostoc commune NIES-4072</name>
    <dbReference type="NCBI Taxonomy" id="2005467"/>
    <lineage>
        <taxon>Bacteria</taxon>
        <taxon>Bacillati</taxon>
        <taxon>Cyanobacteriota</taxon>
        <taxon>Cyanophyceae</taxon>
        <taxon>Nostocales</taxon>
        <taxon>Nostocaceae</taxon>
        <taxon>Nostoc</taxon>
    </lineage>
</organism>
<evidence type="ECO:0000313" key="1">
    <source>
        <dbReference type="EMBL" id="GBG23309.1"/>
    </source>
</evidence>
<reference evidence="1 2" key="1">
    <citation type="submission" date="2017-06" db="EMBL/GenBank/DDBJ databases">
        <title>Genome sequencing of cyanobaciteial culture collection at National Institute for Environmental Studies (NIES).</title>
        <authorList>
            <person name="Hirose Y."/>
            <person name="Shimura Y."/>
            <person name="Fujisawa T."/>
            <person name="Nakamura Y."/>
            <person name="Kawachi M."/>
        </authorList>
    </citation>
    <scope>NUCLEOTIDE SEQUENCE [LARGE SCALE GENOMIC DNA]</scope>
    <source>
        <strain evidence="1 2">NIES-4072</strain>
    </source>
</reference>
<evidence type="ECO:0000313" key="2">
    <source>
        <dbReference type="Proteomes" id="UP000245124"/>
    </source>
</evidence>
<protein>
    <submittedName>
        <fullName evidence="1">Uncharacterized protein</fullName>
    </submittedName>
</protein>
<proteinExistence type="predicted"/>
<comment type="caution">
    <text evidence="1">The sequence shown here is derived from an EMBL/GenBank/DDBJ whole genome shotgun (WGS) entry which is preliminary data.</text>
</comment>
<dbReference type="RefSeq" id="WP_109013185.1">
    <property type="nucleotide sequence ID" value="NZ_BDUD01000002.1"/>
</dbReference>
<dbReference type="AlphaFoldDB" id="A0A2R5FZ30"/>
<sequence>MKNNIDWENRILPEDFRVYVGETGVINHSVPGYQEKILPTVNRYQGKDGGYIAIYSHNSVSGVYSVGGGIYVIGQIRLKGKYIGRIFHPAGYEGQEISAAEEFKQVADETFESCQGDCWAGGDTGGWFGIP</sequence>
<name>A0A2R5FZ30_NOSCO</name>
<accession>A0A2R5FZ30</accession>
<dbReference type="Proteomes" id="UP000245124">
    <property type="component" value="Unassembled WGS sequence"/>
</dbReference>
<keyword evidence="2" id="KW-1185">Reference proteome</keyword>